<proteinExistence type="predicted"/>
<dbReference type="Pfam" id="PF14301">
    <property type="entry name" value="DUF4376"/>
    <property type="match status" value="1"/>
</dbReference>
<dbReference type="InterPro" id="IPR025484">
    <property type="entry name" value="DUF4376"/>
</dbReference>
<sequence>MFDPANWYWIREDGALYSSASRAFVAANDTDYVLWLRTGAMPTPYPRDASGAESEAELAEVLRPYGVFVRLADYAAAKRYALETGGFVYGGNLIATDRDSQAAIGNGALAATVIGSEFSTAWKCADGSFLSLGQDEMLAMATAVMNFISSCFSAEAVIVRAIEEGNIANQQEVDAAEWPSARQAQ</sequence>
<dbReference type="AlphaFoldDB" id="A0A6M1RR94"/>
<evidence type="ECO:0000313" key="2">
    <source>
        <dbReference type="EMBL" id="NGO64184.1"/>
    </source>
</evidence>
<feature type="domain" description="DUF4376" evidence="1">
    <location>
        <begin position="71"/>
        <end position="176"/>
    </location>
</feature>
<evidence type="ECO:0000313" key="3">
    <source>
        <dbReference type="Proteomes" id="UP000477849"/>
    </source>
</evidence>
<protein>
    <submittedName>
        <fullName evidence="2">DUF4376 domain-containing protein</fullName>
    </submittedName>
</protein>
<organism evidence="2 3">
    <name type="scientific">Rhizobium daejeonense</name>
    <dbReference type="NCBI Taxonomy" id="240521"/>
    <lineage>
        <taxon>Bacteria</taxon>
        <taxon>Pseudomonadati</taxon>
        <taxon>Pseudomonadota</taxon>
        <taxon>Alphaproteobacteria</taxon>
        <taxon>Hyphomicrobiales</taxon>
        <taxon>Rhizobiaceae</taxon>
        <taxon>Rhizobium/Agrobacterium group</taxon>
        <taxon>Rhizobium</taxon>
    </lineage>
</organism>
<keyword evidence="3" id="KW-1185">Reference proteome</keyword>
<dbReference type="RefSeq" id="WP_163905289.1">
    <property type="nucleotide sequence ID" value="NZ_CP048427.1"/>
</dbReference>
<comment type="caution">
    <text evidence="2">The sequence shown here is derived from an EMBL/GenBank/DDBJ whole genome shotgun (WGS) entry which is preliminary data.</text>
</comment>
<gene>
    <name evidence="2" type="ORF">G6N76_10895</name>
</gene>
<name>A0A6M1RR94_9HYPH</name>
<accession>A0A6M1RR94</accession>
<evidence type="ECO:0000259" key="1">
    <source>
        <dbReference type="Pfam" id="PF14301"/>
    </source>
</evidence>
<dbReference type="Proteomes" id="UP000477849">
    <property type="component" value="Unassembled WGS sequence"/>
</dbReference>
<reference evidence="2 3" key="1">
    <citation type="submission" date="2020-02" db="EMBL/GenBank/DDBJ databases">
        <title>Genome sequence of the type strain CCBAU10050 of Rhizobium daejeonense.</title>
        <authorList>
            <person name="Gao J."/>
            <person name="Sun J."/>
        </authorList>
    </citation>
    <scope>NUCLEOTIDE SEQUENCE [LARGE SCALE GENOMIC DNA]</scope>
    <source>
        <strain evidence="2 3">CCBAU10050</strain>
    </source>
</reference>
<dbReference type="EMBL" id="JAAKZH010000003">
    <property type="protein sequence ID" value="NGO64184.1"/>
    <property type="molecule type" value="Genomic_DNA"/>
</dbReference>